<dbReference type="GO" id="GO:0042597">
    <property type="term" value="C:periplasmic space"/>
    <property type="evidence" value="ECO:0007669"/>
    <property type="project" value="InterPro"/>
</dbReference>
<feature type="region of interest" description="Disordered" evidence="9">
    <location>
        <begin position="271"/>
        <end position="314"/>
    </location>
</feature>
<dbReference type="GO" id="GO:0046688">
    <property type="term" value="P:response to copper ion"/>
    <property type="evidence" value="ECO:0007669"/>
    <property type="project" value="InterPro"/>
</dbReference>
<dbReference type="GO" id="GO:0005507">
    <property type="term" value="F:copper ion binding"/>
    <property type="evidence" value="ECO:0007669"/>
    <property type="project" value="InterPro"/>
</dbReference>
<evidence type="ECO:0000259" key="13">
    <source>
        <dbReference type="Pfam" id="PF05425"/>
    </source>
</evidence>
<dbReference type="GO" id="GO:0005886">
    <property type="term" value="C:plasma membrane"/>
    <property type="evidence" value="ECO:0007669"/>
    <property type="project" value="UniProtKB-SubCell"/>
</dbReference>
<feature type="transmembrane region" description="Helical" evidence="10">
    <location>
        <begin position="364"/>
        <end position="383"/>
    </location>
</feature>
<dbReference type="InterPro" id="IPR008457">
    <property type="entry name" value="Cu-R_CopD_dom"/>
</dbReference>
<dbReference type="Pfam" id="PF05425">
    <property type="entry name" value="CopD"/>
    <property type="match status" value="1"/>
</dbReference>
<dbReference type="Gene3D" id="2.60.40.1220">
    <property type="match status" value="1"/>
</dbReference>
<evidence type="ECO:0008006" key="16">
    <source>
        <dbReference type="Google" id="ProtNLM"/>
    </source>
</evidence>
<feature type="region of interest" description="Disordered" evidence="9">
    <location>
        <begin position="464"/>
        <end position="566"/>
    </location>
</feature>
<feature type="transmembrane region" description="Helical" evidence="10">
    <location>
        <begin position="427"/>
        <end position="448"/>
    </location>
</feature>
<keyword evidence="15" id="KW-1185">Reference proteome</keyword>
<dbReference type="InterPro" id="IPR007348">
    <property type="entry name" value="CopC_dom"/>
</dbReference>
<feature type="transmembrane region" description="Helical" evidence="10">
    <location>
        <begin position="195"/>
        <end position="213"/>
    </location>
</feature>
<proteinExistence type="predicted"/>
<feature type="transmembrane region" description="Helical" evidence="10">
    <location>
        <begin position="395"/>
        <end position="415"/>
    </location>
</feature>
<sequence length="737" mass="75923">MVTTGLRPRRSAVLRLLVVMAALAGALLGGAAPASAHAALTGSTPTQGSVADRAPEQVTLTFSEGVAMGDDSIRVLDPKGKRVDRGKLRNLCSGSTVKYGAGLPPGLADGTYTVAWQAVSADSHPVSGAFTFSVGAPSKTAATVPEQEAGGGLVGALYGIARYLAYAGFVLLVGGAAFVVACRPAASRVRSVQRLVVQGWAVLTAATIVMLLLRAPYTGSGELADVLDLGGLKAVLNTKPGAALVSRLLLLGAAAVFVAVLFGAYAQAHETRRERDREAEPEAEAEAEAADADADAPDEDTGDEEAAVEKTADEDAKRRRDLTFGLSFGGVIVAAGLAATWAMAEHASTGLQPAVAMPVDVLHLLAVAFWLGGLTALLVSLYWGPPVERSAVHRFSRIAFCSVLVLVATGIYQSWRQVGSWRALTDTSYGQLLLLKTGLVVVLVGIGWTSRRWTARLAEIRTTGAAETGREAGAEAGQEAEGAEGAGREAEGAEPEPREAELESVTVAKAQTGAEADAAADADASAGAGADAPHPQAPAPAPDPARAAQLARQQAALSTARAKRLRDADPERLGLRRSVLAEASVAVVLLAVTTVLTATEPARTEAAVKAAAGQNGGGAATAGRPQVLTIPFDTGGPRGKGTARLDLDPGRSGSANELRLRISDPSGKAMDVPEVKISFTLKSQKLGPLPVVPRHSGVGRWSAHGVQLPVPGKWQLSLLVRTSDIDQITETENVKIG</sequence>
<evidence type="ECO:0000256" key="9">
    <source>
        <dbReference type="SAM" id="MobiDB-lite"/>
    </source>
</evidence>
<dbReference type="Pfam" id="PF04234">
    <property type="entry name" value="CopC"/>
    <property type="match status" value="1"/>
</dbReference>
<evidence type="ECO:0000256" key="4">
    <source>
        <dbReference type="ARBA" id="ARBA00022723"/>
    </source>
</evidence>
<feature type="compositionally biased region" description="Low complexity" evidence="9">
    <location>
        <begin position="508"/>
        <end position="534"/>
    </location>
</feature>
<feature type="domain" description="CopC" evidence="12">
    <location>
        <begin position="37"/>
        <end position="134"/>
    </location>
</feature>
<evidence type="ECO:0000256" key="6">
    <source>
        <dbReference type="ARBA" id="ARBA00022989"/>
    </source>
</evidence>
<dbReference type="AlphaFoldDB" id="A0A4U0N8W9"/>
<dbReference type="InterPro" id="IPR032694">
    <property type="entry name" value="CopC/D"/>
</dbReference>
<dbReference type="EMBL" id="SUMB01000008">
    <property type="protein sequence ID" value="TJZ50265.1"/>
    <property type="molecule type" value="Genomic_DNA"/>
</dbReference>
<feature type="transmembrane region" description="Helical" evidence="10">
    <location>
        <begin position="248"/>
        <end position="268"/>
    </location>
</feature>
<comment type="subcellular location">
    <subcellularLocation>
        <location evidence="1">Cell membrane</location>
        <topology evidence="1">Multi-pass membrane protein</topology>
    </subcellularLocation>
</comment>
<feature type="domain" description="Copper resistance protein D" evidence="13">
    <location>
        <begin position="391"/>
        <end position="463"/>
    </location>
</feature>
<protein>
    <recommendedName>
        <fullName evidence="16">Copper resistance protein CopC</fullName>
    </recommendedName>
</protein>
<reference evidence="14 15" key="1">
    <citation type="submission" date="2019-04" db="EMBL/GenBank/DDBJ databases">
        <title>Streptomyces piniterrae sp. nov., a heliquinomycin-producing actinomycete isolated from rhizosphere soil of Pinus yunnanensis.</title>
        <authorList>
            <person name="Zhuang X."/>
            <person name="Zhao J."/>
        </authorList>
    </citation>
    <scope>NUCLEOTIDE SEQUENCE [LARGE SCALE GENOMIC DNA]</scope>
    <source>
        <strain evidence="15">jys28</strain>
    </source>
</reference>
<keyword evidence="8 10" id="KW-0472">Membrane</keyword>
<comment type="caution">
    <text evidence="14">The sequence shown here is derived from an EMBL/GenBank/DDBJ whole genome shotgun (WGS) entry which is preliminary data.</text>
</comment>
<gene>
    <name evidence="14" type="ORF">FCH28_23510</name>
</gene>
<evidence type="ECO:0000313" key="14">
    <source>
        <dbReference type="EMBL" id="TJZ50265.1"/>
    </source>
</evidence>
<dbReference type="InterPro" id="IPR014756">
    <property type="entry name" value="Ig_E-set"/>
</dbReference>
<evidence type="ECO:0000256" key="8">
    <source>
        <dbReference type="ARBA" id="ARBA00023136"/>
    </source>
</evidence>
<dbReference type="SUPFAM" id="SSF81296">
    <property type="entry name" value="E set domains"/>
    <property type="match status" value="1"/>
</dbReference>
<evidence type="ECO:0000256" key="7">
    <source>
        <dbReference type="ARBA" id="ARBA00023008"/>
    </source>
</evidence>
<evidence type="ECO:0000256" key="2">
    <source>
        <dbReference type="ARBA" id="ARBA00022475"/>
    </source>
</evidence>
<dbReference type="InterPro" id="IPR014755">
    <property type="entry name" value="Cu-Rt/internalin_Ig-like"/>
</dbReference>
<feature type="compositionally biased region" description="Basic and acidic residues" evidence="9">
    <location>
        <begin position="486"/>
        <end position="501"/>
    </location>
</feature>
<evidence type="ECO:0000256" key="1">
    <source>
        <dbReference type="ARBA" id="ARBA00004651"/>
    </source>
</evidence>
<dbReference type="PANTHER" id="PTHR34820:SF4">
    <property type="entry name" value="INNER MEMBRANE PROTEIN YEBZ"/>
    <property type="match status" value="1"/>
</dbReference>
<feature type="chain" id="PRO_5020288092" description="Copper resistance protein CopC" evidence="11">
    <location>
        <begin position="39"/>
        <end position="737"/>
    </location>
</feature>
<dbReference type="RefSeq" id="WP_136742086.1">
    <property type="nucleotide sequence ID" value="NZ_SUMB01000008.1"/>
</dbReference>
<evidence type="ECO:0000313" key="15">
    <source>
        <dbReference type="Proteomes" id="UP000308697"/>
    </source>
</evidence>
<feature type="signal peptide" evidence="11">
    <location>
        <begin position="1"/>
        <end position="38"/>
    </location>
</feature>
<feature type="compositionally biased region" description="Acidic residues" evidence="9">
    <location>
        <begin position="281"/>
        <end position="306"/>
    </location>
</feature>
<evidence type="ECO:0000256" key="11">
    <source>
        <dbReference type="SAM" id="SignalP"/>
    </source>
</evidence>
<dbReference type="PANTHER" id="PTHR34820">
    <property type="entry name" value="INNER MEMBRANE PROTEIN YEBZ"/>
    <property type="match status" value="1"/>
</dbReference>
<feature type="transmembrane region" description="Helical" evidence="10">
    <location>
        <begin position="163"/>
        <end position="183"/>
    </location>
</feature>
<keyword evidence="7" id="KW-0186">Copper</keyword>
<evidence type="ECO:0000256" key="10">
    <source>
        <dbReference type="SAM" id="Phobius"/>
    </source>
</evidence>
<keyword evidence="4" id="KW-0479">Metal-binding</keyword>
<keyword evidence="3 10" id="KW-0812">Transmembrane</keyword>
<accession>A0A4U0N8W9</accession>
<keyword evidence="6 10" id="KW-1133">Transmembrane helix</keyword>
<feature type="compositionally biased region" description="Low complexity" evidence="9">
    <location>
        <begin position="544"/>
        <end position="557"/>
    </location>
</feature>
<feature type="transmembrane region" description="Helical" evidence="10">
    <location>
        <begin position="322"/>
        <end position="344"/>
    </location>
</feature>
<dbReference type="OrthoDB" id="5242236at2"/>
<dbReference type="GO" id="GO:0006825">
    <property type="term" value="P:copper ion transport"/>
    <property type="evidence" value="ECO:0007669"/>
    <property type="project" value="InterPro"/>
</dbReference>
<feature type="compositionally biased region" description="Basic and acidic residues" evidence="9">
    <location>
        <begin position="271"/>
        <end position="280"/>
    </location>
</feature>
<keyword evidence="5 11" id="KW-0732">Signal</keyword>
<organism evidence="14 15">
    <name type="scientific">Streptomyces piniterrae</name>
    <dbReference type="NCBI Taxonomy" id="2571125"/>
    <lineage>
        <taxon>Bacteria</taxon>
        <taxon>Bacillati</taxon>
        <taxon>Actinomycetota</taxon>
        <taxon>Actinomycetes</taxon>
        <taxon>Kitasatosporales</taxon>
        <taxon>Streptomycetaceae</taxon>
        <taxon>Streptomyces</taxon>
    </lineage>
</organism>
<keyword evidence="2" id="KW-1003">Cell membrane</keyword>
<evidence type="ECO:0000259" key="12">
    <source>
        <dbReference type="Pfam" id="PF04234"/>
    </source>
</evidence>
<evidence type="ECO:0000256" key="5">
    <source>
        <dbReference type="ARBA" id="ARBA00022729"/>
    </source>
</evidence>
<dbReference type="Proteomes" id="UP000308697">
    <property type="component" value="Unassembled WGS sequence"/>
</dbReference>
<feature type="region of interest" description="Disordered" evidence="9">
    <location>
        <begin position="629"/>
        <end position="657"/>
    </location>
</feature>
<evidence type="ECO:0000256" key="3">
    <source>
        <dbReference type="ARBA" id="ARBA00022692"/>
    </source>
</evidence>
<name>A0A4U0N8W9_9ACTN</name>